<protein>
    <recommendedName>
        <fullName evidence="2">Ras/Rap GTPase-activating protein SynGAP-like PH domain-containing protein</fullName>
    </recommendedName>
</protein>
<evidence type="ECO:0000313" key="3">
    <source>
        <dbReference type="EMBL" id="KAK3772140.1"/>
    </source>
</evidence>
<evidence type="ECO:0000259" key="2">
    <source>
        <dbReference type="Pfam" id="PF25321"/>
    </source>
</evidence>
<feature type="region of interest" description="Disordered" evidence="1">
    <location>
        <begin position="1"/>
        <end position="21"/>
    </location>
</feature>
<name>A0AAE1DJJ2_9GAST</name>
<feature type="domain" description="Ras/Rap GTPase-activating protein SynGAP-like PH" evidence="2">
    <location>
        <begin position="63"/>
        <end position="95"/>
    </location>
</feature>
<dbReference type="Proteomes" id="UP001283361">
    <property type="component" value="Unassembled WGS sequence"/>
</dbReference>
<dbReference type="Pfam" id="PF25321">
    <property type="entry name" value="PH_RASGAP"/>
    <property type="match status" value="1"/>
</dbReference>
<keyword evidence="4" id="KW-1185">Reference proteome</keyword>
<dbReference type="InterPro" id="IPR057606">
    <property type="entry name" value="SynGAP1-like_PH"/>
</dbReference>
<dbReference type="EMBL" id="JAWDGP010003657">
    <property type="protein sequence ID" value="KAK3772140.1"/>
    <property type="molecule type" value="Genomic_DNA"/>
</dbReference>
<organism evidence="3 4">
    <name type="scientific">Elysia crispata</name>
    <name type="common">lettuce slug</name>
    <dbReference type="NCBI Taxonomy" id="231223"/>
    <lineage>
        <taxon>Eukaryota</taxon>
        <taxon>Metazoa</taxon>
        <taxon>Spiralia</taxon>
        <taxon>Lophotrochozoa</taxon>
        <taxon>Mollusca</taxon>
        <taxon>Gastropoda</taxon>
        <taxon>Heterobranchia</taxon>
        <taxon>Euthyneura</taxon>
        <taxon>Panpulmonata</taxon>
        <taxon>Sacoglossa</taxon>
        <taxon>Placobranchoidea</taxon>
        <taxon>Plakobranchidae</taxon>
        <taxon>Elysia</taxon>
    </lineage>
</organism>
<gene>
    <name evidence="3" type="ORF">RRG08_020983</name>
</gene>
<feature type="region of interest" description="Disordered" evidence="1">
    <location>
        <begin position="82"/>
        <end position="118"/>
    </location>
</feature>
<feature type="compositionally biased region" description="Basic and acidic residues" evidence="1">
    <location>
        <begin position="87"/>
        <end position="103"/>
    </location>
</feature>
<evidence type="ECO:0000256" key="1">
    <source>
        <dbReference type="SAM" id="MobiDB-lite"/>
    </source>
</evidence>
<reference evidence="3" key="1">
    <citation type="journal article" date="2023" name="G3 (Bethesda)">
        <title>A reference genome for the long-term kleptoplast-retaining sea slug Elysia crispata morphotype clarki.</title>
        <authorList>
            <person name="Eastman K.E."/>
            <person name="Pendleton A.L."/>
            <person name="Shaikh M.A."/>
            <person name="Suttiyut T."/>
            <person name="Ogas R."/>
            <person name="Tomko P."/>
            <person name="Gavelis G."/>
            <person name="Widhalm J.R."/>
            <person name="Wisecaver J.H."/>
        </authorList>
    </citation>
    <scope>NUCLEOTIDE SEQUENCE</scope>
    <source>
        <strain evidence="3">ECLA1</strain>
    </source>
</reference>
<dbReference type="AlphaFoldDB" id="A0AAE1DJJ2"/>
<sequence length="118" mass="12789">MVDLVDGQTNHSPGGGGDKKELEKLVSYRIMVYSSLEHVDEGRRGSLPLVSSPYGDSLESVSTTSKLANFFTKKGFKTNLKRTKSATKLDRKRSSPNLSERDATVVSDVTGELTAPPS</sequence>
<accession>A0AAE1DJJ2</accession>
<comment type="caution">
    <text evidence="3">The sequence shown here is derived from an EMBL/GenBank/DDBJ whole genome shotgun (WGS) entry which is preliminary data.</text>
</comment>
<evidence type="ECO:0000313" key="4">
    <source>
        <dbReference type="Proteomes" id="UP001283361"/>
    </source>
</evidence>
<proteinExistence type="predicted"/>